<evidence type="ECO:0000313" key="1">
    <source>
        <dbReference type="EMBL" id="RVU05714.1"/>
    </source>
</evidence>
<keyword evidence="2" id="KW-1185">Reference proteome</keyword>
<dbReference type="AlphaFoldDB" id="A0A437N714"/>
<name>A0A437N714_9SPHN</name>
<dbReference type="Proteomes" id="UP000282837">
    <property type="component" value="Unassembled WGS sequence"/>
</dbReference>
<proteinExistence type="predicted"/>
<comment type="caution">
    <text evidence="1">The sequence shown here is derived from an EMBL/GenBank/DDBJ whole genome shotgun (WGS) entry which is preliminary data.</text>
</comment>
<sequence>MKPMLVAGNGLSASFMASLVASLPVSLAQGEGDVVLLQGAGDWPARLMTTLAQGAKRIILLDPAPVPELGPVIEQVEAAGALLLLCETHSDNPAVAPFAAGLQPVFSTVTVEAQGEDDLASLLLAQIRVARGMGMTMGELLNATAGQDQALAMLAARLRGQEVLLRLGAVRCRAGLARLRWMAHGPTDSACLELDSSGKPRPVVAWHVNGDGMRNMPSLYENALRSILRKAVAGAWPADTQALRDWASDAALALAIAQG</sequence>
<evidence type="ECO:0000313" key="2">
    <source>
        <dbReference type="Proteomes" id="UP000282837"/>
    </source>
</evidence>
<gene>
    <name evidence="1" type="ORF">EOE18_06915</name>
</gene>
<reference evidence="1 2" key="1">
    <citation type="submission" date="2019-01" db="EMBL/GenBank/DDBJ databases">
        <authorList>
            <person name="Chen W.-M."/>
        </authorList>
    </citation>
    <scope>NUCLEOTIDE SEQUENCE [LARGE SCALE GENOMIC DNA]</scope>
    <source>
        <strain evidence="1 2">FSY-9</strain>
    </source>
</reference>
<dbReference type="EMBL" id="SACO01000004">
    <property type="protein sequence ID" value="RVU05714.1"/>
    <property type="molecule type" value="Genomic_DNA"/>
</dbReference>
<organism evidence="1 2">
    <name type="scientific">Novosphingobium umbonatum</name>
    <dbReference type="NCBI Taxonomy" id="1908524"/>
    <lineage>
        <taxon>Bacteria</taxon>
        <taxon>Pseudomonadati</taxon>
        <taxon>Pseudomonadota</taxon>
        <taxon>Alphaproteobacteria</taxon>
        <taxon>Sphingomonadales</taxon>
        <taxon>Sphingomonadaceae</taxon>
        <taxon>Novosphingobium</taxon>
    </lineage>
</organism>
<protein>
    <submittedName>
        <fullName evidence="1">Uncharacterized protein</fullName>
    </submittedName>
</protein>
<dbReference type="RefSeq" id="WP_127707618.1">
    <property type="nucleotide sequence ID" value="NZ_SACO01000004.1"/>
</dbReference>
<accession>A0A437N714</accession>
<dbReference type="OrthoDB" id="9806005at2"/>